<comment type="caution">
    <text evidence="1">The sequence shown here is derived from an EMBL/GenBank/DDBJ whole genome shotgun (WGS) entry which is preliminary data.</text>
</comment>
<accession>A0A511VFX4</accession>
<keyword evidence="2" id="KW-1185">Reference proteome</keyword>
<sequence length="107" mass="12210">METAMEFFSKQKADILIAICNHIEQRLLAEASYQALKKNFGQTYDRIEAALPADQKHLLEELYVAETGIDDLFKEALFLRGMQYGANLAALLRFPADDSNYLHIERA</sequence>
<dbReference type="InterPro" id="IPR049215">
    <property type="entry name" value="DUF6809"/>
</dbReference>
<organism evidence="1 2">
    <name type="scientific">Aneurinibacillus danicus</name>
    <dbReference type="NCBI Taxonomy" id="267746"/>
    <lineage>
        <taxon>Bacteria</taxon>
        <taxon>Bacillati</taxon>
        <taxon>Bacillota</taxon>
        <taxon>Bacilli</taxon>
        <taxon>Bacillales</taxon>
        <taxon>Paenibacillaceae</taxon>
        <taxon>Aneurinibacillus group</taxon>
        <taxon>Aneurinibacillus</taxon>
    </lineage>
</organism>
<name>A0A511VFX4_9BACL</name>
<dbReference type="Proteomes" id="UP000321157">
    <property type="component" value="Unassembled WGS sequence"/>
</dbReference>
<evidence type="ECO:0000313" key="2">
    <source>
        <dbReference type="Proteomes" id="UP000321157"/>
    </source>
</evidence>
<dbReference type="EMBL" id="BJXX01000168">
    <property type="protein sequence ID" value="GEN36132.1"/>
    <property type="molecule type" value="Genomic_DNA"/>
</dbReference>
<evidence type="ECO:0000313" key="1">
    <source>
        <dbReference type="EMBL" id="GEN36132.1"/>
    </source>
</evidence>
<proteinExistence type="predicted"/>
<dbReference type="RefSeq" id="WP_146811766.1">
    <property type="nucleotide sequence ID" value="NZ_BJXX01000168.1"/>
</dbReference>
<dbReference type="AlphaFoldDB" id="A0A511VFX4"/>
<dbReference type="Pfam" id="PF20648">
    <property type="entry name" value="DUF6809"/>
    <property type="match status" value="1"/>
</dbReference>
<protein>
    <submittedName>
        <fullName evidence="1">Uncharacterized protein</fullName>
    </submittedName>
</protein>
<reference evidence="1 2" key="1">
    <citation type="submission" date="2019-07" db="EMBL/GenBank/DDBJ databases">
        <title>Whole genome shotgun sequence of Aneurinibacillus danicus NBRC 102444.</title>
        <authorList>
            <person name="Hosoyama A."/>
            <person name="Uohara A."/>
            <person name="Ohji S."/>
            <person name="Ichikawa N."/>
        </authorList>
    </citation>
    <scope>NUCLEOTIDE SEQUENCE [LARGE SCALE GENOMIC DNA]</scope>
    <source>
        <strain evidence="1 2">NBRC 102444</strain>
    </source>
</reference>
<gene>
    <name evidence="1" type="ORF">ADA01nite_35920</name>
</gene>